<dbReference type="RefSeq" id="WP_070196576.1">
    <property type="nucleotide sequence ID" value="NZ_LJGU01000119.1"/>
</dbReference>
<dbReference type="AlphaFoldDB" id="A0A1E7KHW6"/>
<keyword evidence="2" id="KW-0472">Membrane</keyword>
<feature type="compositionally biased region" description="Gly residues" evidence="1">
    <location>
        <begin position="48"/>
        <end position="64"/>
    </location>
</feature>
<dbReference type="Proteomes" id="UP000176101">
    <property type="component" value="Unassembled WGS sequence"/>
</dbReference>
<keyword evidence="2" id="KW-1133">Transmembrane helix</keyword>
<gene>
    <name evidence="3" type="ORF">AN216_11690</name>
</gene>
<keyword evidence="4" id="KW-1185">Reference proteome</keyword>
<evidence type="ECO:0000313" key="3">
    <source>
        <dbReference type="EMBL" id="OEV03510.1"/>
    </source>
</evidence>
<sequence length="134" mass="13093">MEYYVVTALIFGSYLLAAIIQVMARDRREAARQGSFARATQTHTPGASGSGGRGDDGGGGPGGGPDDDGADDGRSDPGGGQAATPDTASGPAAPARLRTVIPAPGGAARTAEPEPESAGTRRADNASAGITVGG</sequence>
<feature type="region of interest" description="Disordered" evidence="1">
    <location>
        <begin position="27"/>
        <end position="134"/>
    </location>
</feature>
<evidence type="ECO:0000256" key="1">
    <source>
        <dbReference type="SAM" id="MobiDB-lite"/>
    </source>
</evidence>
<comment type="caution">
    <text evidence="3">The sequence shown here is derived from an EMBL/GenBank/DDBJ whole genome shotgun (WGS) entry which is preliminary data.</text>
</comment>
<keyword evidence="2" id="KW-0812">Transmembrane</keyword>
<evidence type="ECO:0000313" key="4">
    <source>
        <dbReference type="Proteomes" id="UP000176101"/>
    </source>
</evidence>
<proteinExistence type="predicted"/>
<name>A0A1E7KHW6_9ACTN</name>
<accession>A0A1E7KHW6</accession>
<feature type="transmembrane region" description="Helical" evidence="2">
    <location>
        <begin position="6"/>
        <end position="24"/>
    </location>
</feature>
<organism evidence="3 4">
    <name type="scientific">Streptomyces oceani</name>
    <dbReference type="NCBI Taxonomy" id="1075402"/>
    <lineage>
        <taxon>Bacteria</taxon>
        <taxon>Bacillati</taxon>
        <taxon>Actinomycetota</taxon>
        <taxon>Actinomycetes</taxon>
        <taxon>Kitasatosporales</taxon>
        <taxon>Streptomycetaceae</taxon>
        <taxon>Streptomyces</taxon>
    </lineage>
</organism>
<protein>
    <submittedName>
        <fullName evidence="3">Uncharacterized protein</fullName>
    </submittedName>
</protein>
<reference evidence="3 4" key="1">
    <citation type="journal article" date="2016" name="Front. Microbiol.">
        <title>Comparative Genomics Analysis of Streptomyces Species Reveals Their Adaptation to the Marine Environment and Their Diversity at the Genomic Level.</title>
        <authorList>
            <person name="Tian X."/>
            <person name="Zhang Z."/>
            <person name="Yang T."/>
            <person name="Chen M."/>
            <person name="Li J."/>
            <person name="Chen F."/>
            <person name="Yang J."/>
            <person name="Li W."/>
            <person name="Zhang B."/>
            <person name="Zhang Z."/>
            <person name="Wu J."/>
            <person name="Zhang C."/>
            <person name="Long L."/>
            <person name="Xiao J."/>
        </authorList>
    </citation>
    <scope>NUCLEOTIDE SEQUENCE [LARGE SCALE GENOMIC DNA]</scope>
    <source>
        <strain evidence="3 4">SCSIO 02100</strain>
    </source>
</reference>
<evidence type="ECO:0000256" key="2">
    <source>
        <dbReference type="SAM" id="Phobius"/>
    </source>
</evidence>
<dbReference type="EMBL" id="LJGU01000119">
    <property type="protein sequence ID" value="OEV03510.1"/>
    <property type="molecule type" value="Genomic_DNA"/>
</dbReference>